<name>A0AA36GMY8_CYLNA</name>
<sequence length="142" mass="16410">MEHLKQFHANVLRKQRCIAIRRRSKWSVQALSKAYNATFPGSSSALVHCVAGYMFTLLPKVESLCTGFKCNCWADYGNLARITAQNVKERVWEHAKKSMCVIVLDTNATAKARMFQSQQTRWIWLHVNWDYNEKATACCVYM</sequence>
<protein>
    <submittedName>
        <fullName evidence="1">Uncharacterized protein</fullName>
    </submittedName>
</protein>
<evidence type="ECO:0000313" key="1">
    <source>
        <dbReference type="EMBL" id="CAJ0595075.1"/>
    </source>
</evidence>
<proteinExistence type="predicted"/>
<evidence type="ECO:0000313" key="2">
    <source>
        <dbReference type="Proteomes" id="UP001176961"/>
    </source>
</evidence>
<reference evidence="1" key="1">
    <citation type="submission" date="2023-07" db="EMBL/GenBank/DDBJ databases">
        <authorList>
            <consortium name="CYATHOMIX"/>
        </authorList>
    </citation>
    <scope>NUCLEOTIDE SEQUENCE</scope>
    <source>
        <strain evidence="1">N/A</strain>
    </source>
</reference>
<dbReference type="Proteomes" id="UP001176961">
    <property type="component" value="Unassembled WGS sequence"/>
</dbReference>
<accession>A0AA36GMY8</accession>
<dbReference type="EMBL" id="CATQJL010000112">
    <property type="protein sequence ID" value="CAJ0595075.1"/>
    <property type="molecule type" value="Genomic_DNA"/>
</dbReference>
<organism evidence="1 2">
    <name type="scientific">Cylicocyclus nassatus</name>
    <name type="common">Nematode worm</name>
    <dbReference type="NCBI Taxonomy" id="53992"/>
    <lineage>
        <taxon>Eukaryota</taxon>
        <taxon>Metazoa</taxon>
        <taxon>Ecdysozoa</taxon>
        <taxon>Nematoda</taxon>
        <taxon>Chromadorea</taxon>
        <taxon>Rhabditida</taxon>
        <taxon>Rhabditina</taxon>
        <taxon>Rhabditomorpha</taxon>
        <taxon>Strongyloidea</taxon>
        <taxon>Strongylidae</taxon>
        <taxon>Cylicocyclus</taxon>
    </lineage>
</organism>
<gene>
    <name evidence="1" type="ORF">CYNAS_LOCUS7058</name>
</gene>
<dbReference type="AlphaFoldDB" id="A0AA36GMY8"/>
<comment type="caution">
    <text evidence="1">The sequence shown here is derived from an EMBL/GenBank/DDBJ whole genome shotgun (WGS) entry which is preliminary data.</text>
</comment>
<keyword evidence="2" id="KW-1185">Reference proteome</keyword>